<dbReference type="PROSITE" id="PS50041">
    <property type="entry name" value="C_TYPE_LECTIN_2"/>
    <property type="match status" value="2"/>
</dbReference>
<dbReference type="EMBL" id="CATQJA010000763">
    <property type="protein sequence ID" value="CAJ0563922.1"/>
    <property type="molecule type" value="Genomic_DNA"/>
</dbReference>
<feature type="chain" id="PRO_5041276462" description="C-type lectin domain-containing protein" evidence="1">
    <location>
        <begin position="18"/>
        <end position="312"/>
    </location>
</feature>
<reference evidence="3" key="1">
    <citation type="submission" date="2023-06" db="EMBL/GenBank/DDBJ databases">
        <authorList>
            <person name="Delattre M."/>
        </authorList>
    </citation>
    <scope>NUCLEOTIDE SEQUENCE</scope>
    <source>
        <strain evidence="3">AF72</strain>
    </source>
</reference>
<evidence type="ECO:0000256" key="1">
    <source>
        <dbReference type="SAM" id="SignalP"/>
    </source>
</evidence>
<organism evidence="3 4">
    <name type="scientific">Mesorhabditis spiculigera</name>
    <dbReference type="NCBI Taxonomy" id="96644"/>
    <lineage>
        <taxon>Eukaryota</taxon>
        <taxon>Metazoa</taxon>
        <taxon>Ecdysozoa</taxon>
        <taxon>Nematoda</taxon>
        <taxon>Chromadorea</taxon>
        <taxon>Rhabditida</taxon>
        <taxon>Rhabditina</taxon>
        <taxon>Rhabditomorpha</taxon>
        <taxon>Rhabditoidea</taxon>
        <taxon>Rhabditidae</taxon>
        <taxon>Mesorhabditinae</taxon>
        <taxon>Mesorhabditis</taxon>
    </lineage>
</organism>
<dbReference type="Pfam" id="PF00059">
    <property type="entry name" value="Lectin_C"/>
    <property type="match status" value="1"/>
</dbReference>
<dbReference type="InterPro" id="IPR001304">
    <property type="entry name" value="C-type_lectin-like"/>
</dbReference>
<dbReference type="AlphaFoldDB" id="A0AA36C8X8"/>
<evidence type="ECO:0000313" key="4">
    <source>
        <dbReference type="Proteomes" id="UP001177023"/>
    </source>
</evidence>
<sequence length="312" mass="35728">MHVPYIIPFLFIYTVSGFCPGASDWDPSGTKCYHVTPMKMTWQQAMDYCNNLGMTGASILQADESHALVRQARRKIEDSTEWVWLGGYYNGSHVEWNDGSEATAYSFGKRYQMPGYLAISLKDQSWHTDRKATYAAACVGYREEDFCISGRPIPPCDPEWMYSPDTTGCYKLIGTFDGFTWPEARNQCLALGAELTSIHSDEENRIVTELADTYVHGRQGNYYKLDQAGTWIGGKRMGPGKKDFAWTDGSRFEYARWASGQPDNHRNAQYIQIYTTRLEEYSNDDKLYLNKWDDIWTSAKGYNAVCKKKARY</sequence>
<protein>
    <recommendedName>
        <fullName evidence="2">C-type lectin domain-containing protein</fullName>
    </recommendedName>
</protein>
<dbReference type="PANTHER" id="PTHR22803">
    <property type="entry name" value="MANNOSE, PHOSPHOLIPASE, LECTIN RECEPTOR RELATED"/>
    <property type="match status" value="1"/>
</dbReference>
<dbReference type="Proteomes" id="UP001177023">
    <property type="component" value="Unassembled WGS sequence"/>
</dbReference>
<dbReference type="InterPro" id="IPR016186">
    <property type="entry name" value="C-type_lectin-like/link_sf"/>
</dbReference>
<evidence type="ECO:0000313" key="3">
    <source>
        <dbReference type="EMBL" id="CAJ0563922.1"/>
    </source>
</evidence>
<dbReference type="CDD" id="cd00037">
    <property type="entry name" value="CLECT"/>
    <property type="match status" value="2"/>
</dbReference>
<keyword evidence="1" id="KW-0732">Signal</keyword>
<name>A0AA36C8X8_9BILA</name>
<feature type="non-terminal residue" evidence="3">
    <location>
        <position position="312"/>
    </location>
</feature>
<dbReference type="InterPro" id="IPR016187">
    <property type="entry name" value="CTDL_fold"/>
</dbReference>
<proteinExistence type="predicted"/>
<comment type="caution">
    <text evidence="3">The sequence shown here is derived from an EMBL/GenBank/DDBJ whole genome shotgun (WGS) entry which is preliminary data.</text>
</comment>
<evidence type="ECO:0000259" key="2">
    <source>
        <dbReference type="PROSITE" id="PS50041"/>
    </source>
</evidence>
<feature type="signal peptide" evidence="1">
    <location>
        <begin position="1"/>
        <end position="17"/>
    </location>
</feature>
<dbReference type="SMART" id="SM00034">
    <property type="entry name" value="CLECT"/>
    <property type="match status" value="2"/>
</dbReference>
<dbReference type="Gene3D" id="3.10.100.10">
    <property type="entry name" value="Mannose-Binding Protein A, subunit A"/>
    <property type="match status" value="2"/>
</dbReference>
<feature type="domain" description="C-type lectin" evidence="2">
    <location>
        <begin position="28"/>
        <end position="127"/>
    </location>
</feature>
<gene>
    <name evidence="3" type="ORF">MSPICULIGERA_LOCUS2623</name>
</gene>
<dbReference type="SUPFAM" id="SSF56436">
    <property type="entry name" value="C-type lectin-like"/>
    <property type="match status" value="2"/>
</dbReference>
<keyword evidence="4" id="KW-1185">Reference proteome</keyword>
<accession>A0AA36C8X8</accession>
<feature type="domain" description="C-type lectin" evidence="2">
    <location>
        <begin position="169"/>
        <end position="294"/>
    </location>
</feature>
<dbReference type="InterPro" id="IPR050111">
    <property type="entry name" value="C-type_lectin/snaclec_domain"/>
</dbReference>